<dbReference type="Pfam" id="PF14111">
    <property type="entry name" value="DUF4283"/>
    <property type="match status" value="1"/>
</dbReference>
<evidence type="ECO:0000313" key="3">
    <source>
        <dbReference type="Proteomes" id="UP001153076"/>
    </source>
</evidence>
<accession>A0A9Q1JIG3</accession>
<evidence type="ECO:0000259" key="1">
    <source>
        <dbReference type="Pfam" id="PF14111"/>
    </source>
</evidence>
<dbReference type="PANTHER" id="PTHR31286">
    <property type="entry name" value="GLYCINE-RICH CELL WALL STRUCTURAL PROTEIN 1.8-LIKE"/>
    <property type="match status" value="1"/>
</dbReference>
<feature type="domain" description="DUF4283" evidence="1">
    <location>
        <begin position="56"/>
        <end position="127"/>
    </location>
</feature>
<dbReference type="OrthoDB" id="1938170at2759"/>
<keyword evidence="3" id="KW-1185">Reference proteome</keyword>
<comment type="caution">
    <text evidence="2">The sequence shown here is derived from an EMBL/GenBank/DDBJ whole genome shotgun (WGS) entry which is preliminary data.</text>
</comment>
<reference evidence="2" key="1">
    <citation type="submission" date="2022-04" db="EMBL/GenBank/DDBJ databases">
        <title>Carnegiea gigantea Genome sequencing and assembly v2.</title>
        <authorList>
            <person name="Copetti D."/>
            <person name="Sanderson M.J."/>
            <person name="Burquez A."/>
            <person name="Wojciechowski M.F."/>
        </authorList>
    </citation>
    <scope>NUCLEOTIDE SEQUENCE</scope>
    <source>
        <strain evidence="2">SGP5-SGP5p</strain>
        <tissue evidence="2">Aerial part</tissue>
    </source>
</reference>
<dbReference type="Proteomes" id="UP001153076">
    <property type="component" value="Unassembled WGS sequence"/>
</dbReference>
<sequence>MLIELCPVVGIFSLRLSTCFSPGLAILLFWTQEEEEVVEFEKDVLTERKDEIALNLLGKLFTHSNVNMEAMKTIFKNNMVVGQSLVVRELERNLFLFQFSSRKDRESALNEGLWAFDGCLLLLKEWTGLEQVSKAEFNHAQLYNKRIACMLIDKIKSFMGCEEGSMYGANKSHCFKVIVDVRKPLRRGLIVKMDGKSI</sequence>
<organism evidence="2 3">
    <name type="scientific">Carnegiea gigantea</name>
    <dbReference type="NCBI Taxonomy" id="171969"/>
    <lineage>
        <taxon>Eukaryota</taxon>
        <taxon>Viridiplantae</taxon>
        <taxon>Streptophyta</taxon>
        <taxon>Embryophyta</taxon>
        <taxon>Tracheophyta</taxon>
        <taxon>Spermatophyta</taxon>
        <taxon>Magnoliopsida</taxon>
        <taxon>eudicotyledons</taxon>
        <taxon>Gunneridae</taxon>
        <taxon>Pentapetalae</taxon>
        <taxon>Caryophyllales</taxon>
        <taxon>Cactineae</taxon>
        <taxon>Cactaceae</taxon>
        <taxon>Cactoideae</taxon>
        <taxon>Echinocereeae</taxon>
        <taxon>Carnegiea</taxon>
    </lineage>
</organism>
<dbReference type="InterPro" id="IPR025558">
    <property type="entry name" value="DUF4283"/>
</dbReference>
<dbReference type="PANTHER" id="PTHR31286:SF167">
    <property type="entry name" value="OS09G0268800 PROTEIN"/>
    <property type="match status" value="1"/>
</dbReference>
<protein>
    <recommendedName>
        <fullName evidence="1">DUF4283 domain-containing protein</fullName>
    </recommendedName>
</protein>
<dbReference type="AlphaFoldDB" id="A0A9Q1JIG3"/>
<dbReference type="EMBL" id="JAKOGI010002728">
    <property type="protein sequence ID" value="KAJ8421431.1"/>
    <property type="molecule type" value="Genomic_DNA"/>
</dbReference>
<proteinExistence type="predicted"/>
<name>A0A9Q1JIG3_9CARY</name>
<evidence type="ECO:0000313" key="2">
    <source>
        <dbReference type="EMBL" id="KAJ8421431.1"/>
    </source>
</evidence>
<gene>
    <name evidence="2" type="ORF">Cgig2_031352</name>
</gene>
<dbReference type="InterPro" id="IPR040256">
    <property type="entry name" value="At4g02000-like"/>
</dbReference>